<dbReference type="InterPro" id="IPR049625">
    <property type="entry name" value="Glyco_transf_61_cat"/>
</dbReference>
<dbReference type="GO" id="GO:0016757">
    <property type="term" value="F:glycosyltransferase activity"/>
    <property type="evidence" value="ECO:0007669"/>
    <property type="project" value="UniProtKB-KW"/>
</dbReference>
<dbReference type="Proteomes" id="UP000198848">
    <property type="component" value="Unassembled WGS sequence"/>
</dbReference>
<proteinExistence type="predicted"/>
<organism evidence="5 6">
    <name type="scientific">Natronobacterium texcoconense</name>
    <dbReference type="NCBI Taxonomy" id="1095778"/>
    <lineage>
        <taxon>Archaea</taxon>
        <taxon>Methanobacteriati</taxon>
        <taxon>Methanobacteriota</taxon>
        <taxon>Stenosarchaea group</taxon>
        <taxon>Halobacteria</taxon>
        <taxon>Halobacteriales</taxon>
        <taxon>Natrialbaceae</taxon>
        <taxon>Natronobacterium</taxon>
    </lineage>
</organism>
<evidence type="ECO:0000313" key="6">
    <source>
        <dbReference type="Proteomes" id="UP000198848"/>
    </source>
</evidence>
<feature type="domain" description="Glycosyltransferase 61 catalytic" evidence="4">
    <location>
        <begin position="189"/>
        <end position="355"/>
    </location>
</feature>
<keyword evidence="3" id="KW-0325">Glycoprotein</keyword>
<protein>
    <recommendedName>
        <fullName evidence="4">Glycosyltransferase 61 catalytic domain-containing protein</fullName>
    </recommendedName>
</protein>
<accession>A0A1H1GHQ7</accession>
<dbReference type="PANTHER" id="PTHR20961">
    <property type="entry name" value="GLYCOSYLTRANSFERASE"/>
    <property type="match status" value="1"/>
</dbReference>
<keyword evidence="1" id="KW-0328">Glycosyltransferase</keyword>
<evidence type="ECO:0000256" key="1">
    <source>
        <dbReference type="ARBA" id="ARBA00022676"/>
    </source>
</evidence>
<dbReference type="Pfam" id="PF04577">
    <property type="entry name" value="Glyco_transf_61"/>
    <property type="match status" value="1"/>
</dbReference>
<name>A0A1H1GHQ7_NATTX</name>
<sequence>MSAIGLLQRALRKYKQDGVRSFLKEGKYSFFESKPVRSVLRYQILEKNGMKPIVYDDLPELSQPVDTIWEVFDDDQRAAVPDPIPPKTRISKTRSFDQVETHSPVSPIVIEIRDCRLLHPFGLTLCEQGVLPETIAKSTSPSSRVGKALSKSVSDHGYREVDNFISGQYPDSLESLPVATPLLPLWGNYYHWTIECLPRLAGVERHQNKTGVKPTIIIPENPSSWMLESLELLGIDDDRLHPLEDHCTVDQLVVPTHPGPTVAECEWVRDQMHDAVDYPTIANDTANNRIYISRRNATRRRVKNEREVADLLRSRGFDRYVLEELSVSDQIALFANAEVIIAPHGAGLANIVYSEFSSIIELFGDSKKTTFYRLAELLGHDYQYTHNPTKFGDIVVNLERLEQCLTKAGLEE</sequence>
<evidence type="ECO:0000259" key="4">
    <source>
        <dbReference type="Pfam" id="PF04577"/>
    </source>
</evidence>
<evidence type="ECO:0000313" key="5">
    <source>
        <dbReference type="EMBL" id="SDR12376.1"/>
    </source>
</evidence>
<dbReference type="InterPro" id="IPR007657">
    <property type="entry name" value="Glycosyltransferase_61"/>
</dbReference>
<gene>
    <name evidence="5" type="ORF">SAMN04489842_2424</name>
</gene>
<dbReference type="EMBL" id="FNLC01000002">
    <property type="protein sequence ID" value="SDR12376.1"/>
    <property type="molecule type" value="Genomic_DNA"/>
</dbReference>
<dbReference type="OrthoDB" id="140964at2157"/>
<keyword evidence="6" id="KW-1185">Reference proteome</keyword>
<evidence type="ECO:0000256" key="3">
    <source>
        <dbReference type="ARBA" id="ARBA00023180"/>
    </source>
</evidence>
<keyword evidence="2" id="KW-0808">Transferase</keyword>
<dbReference type="AlphaFoldDB" id="A0A1H1GHQ7"/>
<evidence type="ECO:0000256" key="2">
    <source>
        <dbReference type="ARBA" id="ARBA00022679"/>
    </source>
</evidence>
<dbReference type="STRING" id="1095778.SAMN04489842_2424"/>
<dbReference type="RefSeq" id="WP_090381992.1">
    <property type="nucleotide sequence ID" value="NZ_FNLC01000002.1"/>
</dbReference>
<reference evidence="6" key="1">
    <citation type="submission" date="2016-10" db="EMBL/GenBank/DDBJ databases">
        <authorList>
            <person name="Varghese N."/>
            <person name="Submissions S."/>
        </authorList>
    </citation>
    <scope>NUCLEOTIDE SEQUENCE [LARGE SCALE GENOMIC DNA]</scope>
    <source>
        <strain evidence="6">DSM 24767</strain>
    </source>
</reference>